<dbReference type="RefSeq" id="NP_001317759.1">
    <property type="nucleotide sequence ID" value="NM_001330796.1"/>
</dbReference>
<evidence type="ECO:0000313" key="2">
    <source>
        <dbReference type="EMBL" id="CCD72120.2"/>
    </source>
</evidence>
<keyword evidence="1" id="KW-0812">Transmembrane</keyword>
<dbReference type="UCSC" id="F59B1.6">
    <property type="organism name" value="c. elegans"/>
</dbReference>
<dbReference type="GeneID" id="186591"/>
<dbReference type="InParanoid" id="O61879"/>
<dbReference type="SMR" id="O61879"/>
<gene>
    <name evidence="2" type="ORF">CELE_F59B1.6</name>
    <name evidence="2 4" type="ORF">F59B1.6</name>
</gene>
<dbReference type="AlphaFoldDB" id="O61879"/>
<keyword evidence="3" id="KW-1185">Reference proteome</keyword>
<dbReference type="PaxDb" id="6239-F59B1.6"/>
<accession>O61879</accession>
<sequence length="341" mass="39250">MNNFSVNSHFFAVIENDNRSLQLPLMNLINVISTIIVFILLYAIISRKRKKESQIYQIVLITHCFTLWLSQVYWGSFHSLVFLFPFPGLYGIGYLAPFLSSYVLVIIWIFLFAITVFTMFIILILRLRGVTRKNSNFYFSTTAYSIFSAFFAMYIAIPMPFCWISAGSSISETQDFVRKFYPNATKVLDIPGIFVYTDSWKFHRILVVAMVLLVSGGVLYIFLCQIIIYEIRLQCKLWSEKIVKYHRKALKDTIIQNLLFGTFLAAIPLFQILNAYRDPEVDTITTTIITNAIFVSSPIPYAITIFCQNTQYRQAVITTFRVQPKPPNVGSTIQVSVARPI</sequence>
<dbReference type="Proteomes" id="UP000001940">
    <property type="component" value="Chromosome V"/>
</dbReference>
<evidence type="ECO:0000313" key="4">
    <source>
        <dbReference type="WormBase" id="F59B1.6"/>
    </source>
</evidence>
<dbReference type="HOGENOM" id="CLU_772161_0_0_1"/>
<evidence type="ECO:0000256" key="1">
    <source>
        <dbReference type="SAM" id="Phobius"/>
    </source>
</evidence>
<reference evidence="2 3" key="1">
    <citation type="journal article" date="1998" name="Science">
        <title>Genome sequence of the nematode C. elegans: a platform for investigating biology.</title>
        <authorList>
            <consortium name="The C. elegans sequencing consortium"/>
            <person name="Sulson J.E."/>
            <person name="Waterston R."/>
        </authorList>
    </citation>
    <scope>NUCLEOTIDE SEQUENCE [LARGE SCALE GENOMIC DNA]</scope>
    <source>
        <strain evidence="2 3">Bristol N2</strain>
    </source>
</reference>
<dbReference type="PANTHER" id="PTHR45830">
    <property type="entry name" value="SERPENTINE RECEPTOR, CLASS I"/>
    <property type="match status" value="1"/>
</dbReference>
<dbReference type="PANTHER" id="PTHR45830:SF14">
    <property type="entry name" value="SERPENTINE RECEPTOR, CLASS T"/>
    <property type="match status" value="1"/>
</dbReference>
<dbReference type="AGR" id="WB:WBGene00019099"/>
<dbReference type="KEGG" id="cel:CELE_F59B1.6"/>
<feature type="transmembrane region" description="Helical" evidence="1">
    <location>
        <begin position="254"/>
        <end position="276"/>
    </location>
</feature>
<organism evidence="2 3">
    <name type="scientific">Caenorhabditis elegans</name>
    <dbReference type="NCBI Taxonomy" id="6239"/>
    <lineage>
        <taxon>Eukaryota</taxon>
        <taxon>Metazoa</taxon>
        <taxon>Ecdysozoa</taxon>
        <taxon>Nematoda</taxon>
        <taxon>Chromadorea</taxon>
        <taxon>Rhabditida</taxon>
        <taxon>Rhabditina</taxon>
        <taxon>Rhabditomorpha</taxon>
        <taxon>Rhabditoidea</taxon>
        <taxon>Rhabditidae</taxon>
        <taxon>Peloderinae</taxon>
        <taxon>Caenorhabditis</taxon>
    </lineage>
</organism>
<dbReference type="OrthoDB" id="5846221at2759"/>
<dbReference type="eggNOG" id="ENOG502TH3C">
    <property type="taxonomic scope" value="Eukaryota"/>
</dbReference>
<keyword evidence="1" id="KW-1133">Transmembrane helix</keyword>
<feature type="transmembrane region" description="Helical" evidence="1">
    <location>
        <begin position="25"/>
        <end position="43"/>
    </location>
</feature>
<feature type="transmembrane region" description="Helical" evidence="1">
    <location>
        <begin position="94"/>
        <end position="125"/>
    </location>
</feature>
<dbReference type="WormBase" id="F59B1.6">
    <property type="protein sequence ID" value="CE51650"/>
    <property type="gene ID" value="WBGene00019099"/>
</dbReference>
<dbReference type="InterPro" id="IPR019422">
    <property type="entry name" value="7TM_GPCR_serpentine_rcpt_Srh"/>
</dbReference>
<proteinExistence type="predicted"/>
<dbReference type="CTD" id="186591"/>
<feature type="transmembrane region" description="Helical" evidence="1">
    <location>
        <begin position="205"/>
        <end position="233"/>
    </location>
</feature>
<name>O61879_CAEEL</name>
<keyword evidence="1" id="KW-0472">Membrane</keyword>
<protein>
    <submittedName>
        <fullName evidence="2">Serpentine Receptor, class I</fullName>
    </submittedName>
</protein>
<dbReference type="Pfam" id="PF10318">
    <property type="entry name" value="7TM_GPCR_Srh"/>
    <property type="match status" value="1"/>
</dbReference>
<evidence type="ECO:0000313" key="3">
    <source>
        <dbReference type="Proteomes" id="UP000001940"/>
    </source>
</evidence>
<dbReference type="EMBL" id="BX284605">
    <property type="protein sequence ID" value="CCD72120.2"/>
    <property type="molecule type" value="Genomic_DNA"/>
</dbReference>
<feature type="transmembrane region" description="Helical" evidence="1">
    <location>
        <begin position="288"/>
        <end position="307"/>
    </location>
</feature>
<feature type="transmembrane region" description="Helical" evidence="1">
    <location>
        <begin position="137"/>
        <end position="157"/>
    </location>
</feature>
<dbReference type="PIR" id="D89007">
    <property type="entry name" value="D89007"/>
</dbReference>
<keyword evidence="2" id="KW-0675">Receptor</keyword>